<dbReference type="PANTHER" id="PTHR47396:SF2">
    <property type="entry name" value="HELICASE ATP-BINDING DOMAIN-CONTAINING PROTEIN"/>
    <property type="match status" value="1"/>
</dbReference>
<proteinExistence type="predicted"/>
<reference evidence="4" key="1">
    <citation type="journal article" date="2019" name="Int. J. Syst. Evol. Microbiol.">
        <title>The Global Catalogue of Microorganisms (GCM) 10K type strain sequencing project: providing services to taxonomists for standard genome sequencing and annotation.</title>
        <authorList>
            <consortium name="The Broad Institute Genomics Platform"/>
            <consortium name="The Broad Institute Genome Sequencing Center for Infectious Disease"/>
            <person name="Wu L."/>
            <person name="Ma J."/>
        </authorList>
    </citation>
    <scope>NUCLEOTIDE SEQUENCE [LARGE SCALE GENOMIC DNA]</scope>
    <source>
        <strain evidence="4">JCM 8201</strain>
    </source>
</reference>
<dbReference type="SMART" id="SM00487">
    <property type="entry name" value="DEXDc"/>
    <property type="match status" value="1"/>
</dbReference>
<keyword evidence="3" id="KW-0547">Nucleotide-binding</keyword>
<dbReference type="InterPro" id="IPR050742">
    <property type="entry name" value="Helicase_Restrict-Modif_Enz"/>
</dbReference>
<comment type="caution">
    <text evidence="3">The sequence shown here is derived from an EMBL/GenBank/DDBJ whole genome shotgun (WGS) entry which is preliminary data.</text>
</comment>
<evidence type="ECO:0000259" key="2">
    <source>
        <dbReference type="PROSITE" id="PS51192"/>
    </source>
</evidence>
<dbReference type="RefSeq" id="WP_344449195.1">
    <property type="nucleotide sequence ID" value="NZ_BAAATZ010000004.1"/>
</dbReference>
<evidence type="ECO:0000256" key="1">
    <source>
        <dbReference type="SAM" id="MobiDB-lite"/>
    </source>
</evidence>
<dbReference type="PANTHER" id="PTHR47396">
    <property type="entry name" value="TYPE I RESTRICTION ENZYME ECOKI R PROTEIN"/>
    <property type="match status" value="1"/>
</dbReference>
<organism evidence="3 4">
    <name type="scientific">Actinocorallia aurantiaca</name>
    <dbReference type="NCBI Taxonomy" id="46204"/>
    <lineage>
        <taxon>Bacteria</taxon>
        <taxon>Bacillati</taxon>
        <taxon>Actinomycetota</taxon>
        <taxon>Actinomycetes</taxon>
        <taxon>Streptosporangiales</taxon>
        <taxon>Thermomonosporaceae</taxon>
        <taxon>Actinocorallia</taxon>
    </lineage>
</organism>
<keyword evidence="4" id="KW-1185">Reference proteome</keyword>
<gene>
    <name evidence="3" type="ORF">GCM10010439_11640</name>
</gene>
<dbReference type="SUPFAM" id="SSF52540">
    <property type="entry name" value="P-loop containing nucleoside triphosphate hydrolases"/>
    <property type="match status" value="1"/>
</dbReference>
<dbReference type="EMBL" id="BAAATZ010000004">
    <property type="protein sequence ID" value="GAA2721427.1"/>
    <property type="molecule type" value="Genomic_DNA"/>
</dbReference>
<feature type="region of interest" description="Disordered" evidence="1">
    <location>
        <begin position="406"/>
        <end position="431"/>
    </location>
</feature>
<keyword evidence="3" id="KW-0067">ATP-binding</keyword>
<keyword evidence="3" id="KW-0347">Helicase</keyword>
<feature type="domain" description="Helicase ATP-binding" evidence="2">
    <location>
        <begin position="27"/>
        <end position="186"/>
    </location>
</feature>
<name>A0ABP6GHD1_9ACTN</name>
<evidence type="ECO:0000313" key="3">
    <source>
        <dbReference type="EMBL" id="GAA2721427.1"/>
    </source>
</evidence>
<dbReference type="Pfam" id="PF04851">
    <property type="entry name" value="ResIII"/>
    <property type="match status" value="1"/>
</dbReference>
<dbReference type="InterPro" id="IPR006935">
    <property type="entry name" value="Helicase/UvrB_N"/>
</dbReference>
<keyword evidence="3" id="KW-0378">Hydrolase</keyword>
<dbReference type="GO" id="GO:0004386">
    <property type="term" value="F:helicase activity"/>
    <property type="evidence" value="ECO:0007669"/>
    <property type="project" value="UniProtKB-KW"/>
</dbReference>
<dbReference type="PROSITE" id="PS51192">
    <property type="entry name" value="HELICASE_ATP_BIND_1"/>
    <property type="match status" value="1"/>
</dbReference>
<dbReference type="Gene3D" id="3.40.50.300">
    <property type="entry name" value="P-loop containing nucleotide triphosphate hydrolases"/>
    <property type="match status" value="2"/>
</dbReference>
<dbReference type="Proteomes" id="UP001501842">
    <property type="component" value="Unassembled WGS sequence"/>
</dbReference>
<dbReference type="InterPro" id="IPR014001">
    <property type="entry name" value="Helicase_ATP-bd"/>
</dbReference>
<protein>
    <submittedName>
        <fullName evidence="3">DEAD/DEAH box helicase</fullName>
    </submittedName>
</protein>
<accession>A0ABP6GHD1</accession>
<evidence type="ECO:0000313" key="4">
    <source>
        <dbReference type="Proteomes" id="UP001501842"/>
    </source>
</evidence>
<sequence>MPPAFPERAAWGTAGSLRAWQQQALELYFQEPRRDFLTVATPGAGKTTFALRLARELLDRRAIQGITVVCPTEHLKRQWAESAARVGIRIDPEFTNAQGKTAKDFHGVAVTYATVAARPALHRNRTEARKTLIVMDEVHHAGDGLSWGDAVREAFEPATRRLALSGTPFRTDINPIPFVEYEEGPDGIRRSHADYTYGYGPALADGVVRPVMFMAYAGEMRWRTRAGDELTATLGQPLTQDQTSQAWRAALDPKGDWIRQVIQAADKRLTEIRKVMPDAGAMVIATDHEAARAYAKMIRGITGQGATIVLSDDPGASKKIKKFGESDDRWLCAVRMVSEGVDIPRLAVGVYATSTATPLFFAQAIGRFVRARKRGETASVFLPSVPTLMGHAAELERERDHVLDRKQREQDGLDDEALEQANRKNDGADLSEEIPFETMEASATFDRVLFDGGEFGLQAEIGSAEEEDFLGIPGLLEPDQVAKLLRQRQASQLAAQRKRAAREEEPAKSTTAAEDLHALRAELNGLVGAWSHRTGKPHGVVHTELRQACGGPAIPQATAAQVKSRIDKVREWASRRS</sequence>
<dbReference type="InterPro" id="IPR027417">
    <property type="entry name" value="P-loop_NTPase"/>
</dbReference>